<gene>
    <name evidence="2" type="ORF">AOG54_05225</name>
    <name evidence="1" type="ORF">SE19_06860</name>
</gene>
<dbReference type="EMBL" id="LKBG01000246">
    <property type="protein sequence ID" value="KQB34316.1"/>
    <property type="molecule type" value="Genomic_DNA"/>
</dbReference>
<dbReference type="AlphaFoldDB" id="A0A0N8VKP7"/>
<evidence type="ECO:0000313" key="1">
    <source>
        <dbReference type="EMBL" id="KPV46139.1"/>
    </source>
</evidence>
<dbReference type="PATRIC" id="fig|507754.4.peg.1911"/>
<dbReference type="GeneID" id="84222081"/>
<organism evidence="2 3">
    <name type="scientific">Acidiplasma aeolicum</name>
    <dbReference type="NCBI Taxonomy" id="507754"/>
    <lineage>
        <taxon>Archaea</taxon>
        <taxon>Methanobacteriati</taxon>
        <taxon>Thermoplasmatota</taxon>
        <taxon>Thermoplasmata</taxon>
        <taxon>Thermoplasmatales</taxon>
        <taxon>Ferroplasmaceae</taxon>
        <taxon>Acidiplasma</taxon>
    </lineage>
</organism>
<dbReference type="OrthoDB" id="377072at2157"/>
<dbReference type="EMBL" id="LJCQ01000293">
    <property type="protein sequence ID" value="KPV46139.1"/>
    <property type="molecule type" value="Genomic_DNA"/>
</dbReference>
<dbReference type="Proteomes" id="UP000050320">
    <property type="component" value="Unassembled WGS sequence"/>
</dbReference>
<evidence type="ECO:0000313" key="2">
    <source>
        <dbReference type="EMBL" id="KQB34316.1"/>
    </source>
</evidence>
<evidence type="ECO:0000313" key="4">
    <source>
        <dbReference type="Proteomes" id="UP000050515"/>
    </source>
</evidence>
<keyword evidence="3" id="KW-1185">Reference proteome</keyword>
<name>A0A0N8VKP7_9ARCH</name>
<reference evidence="2 3" key="2">
    <citation type="submission" date="2015-09" db="EMBL/GenBank/DDBJ databases">
        <title>Heavy metals and arsenic resistance mechanisms in polyextremophilic archaea of the family Ferroplasmaceae.</title>
        <authorList>
            <person name="Bulaev A.G."/>
            <person name="Kanygina A.V."/>
        </authorList>
    </citation>
    <scope>NUCLEOTIDE SEQUENCE [LARGE SCALE GENOMIC DNA]</scope>
    <source>
        <strain evidence="2 3">VT</strain>
    </source>
</reference>
<protein>
    <submittedName>
        <fullName evidence="2">Uncharacterized protein</fullName>
    </submittedName>
</protein>
<comment type="caution">
    <text evidence="2">The sequence shown here is derived from an EMBL/GenBank/DDBJ whole genome shotgun (WGS) entry which is preliminary data.</text>
</comment>
<reference evidence="1 4" key="1">
    <citation type="submission" date="2015-09" db="EMBL/GenBank/DDBJ databases">
        <title>Draft genome sequence of Acidiplasma aeolicum DSM 18409.</title>
        <authorList>
            <person name="Hemp J."/>
        </authorList>
    </citation>
    <scope>NUCLEOTIDE SEQUENCE [LARGE SCALE GENOMIC DNA]</scope>
    <source>
        <strain evidence="1 4">V</strain>
    </source>
</reference>
<proteinExistence type="predicted"/>
<sequence>MGRNTMSSREYIKYLENDILLMSGHMRREDIIVLKKILSFAEKHSNEIENRDQFFFSILIEIYKEAVENGDNSKRHWF</sequence>
<dbReference type="RefSeq" id="WP_048102084.1">
    <property type="nucleotide sequence ID" value="NZ_JBBYJF010000006.1"/>
</dbReference>
<accession>A0A0N8VKP7</accession>
<dbReference type="Proteomes" id="UP000050515">
    <property type="component" value="Unassembled WGS sequence"/>
</dbReference>
<evidence type="ECO:0000313" key="3">
    <source>
        <dbReference type="Proteomes" id="UP000050320"/>
    </source>
</evidence>